<name>A0ABD5YJC5_9EURY</name>
<dbReference type="RefSeq" id="WP_248905492.1">
    <property type="nucleotide sequence ID" value="NZ_CP109979.1"/>
</dbReference>
<feature type="compositionally biased region" description="Acidic residues" evidence="1">
    <location>
        <begin position="15"/>
        <end position="27"/>
    </location>
</feature>
<dbReference type="EMBL" id="JBHTAX010000001">
    <property type="protein sequence ID" value="MFC7189414.1"/>
    <property type="molecule type" value="Genomic_DNA"/>
</dbReference>
<comment type="caution">
    <text evidence="2">The sequence shown here is derived from an EMBL/GenBank/DDBJ whole genome shotgun (WGS) entry which is preliminary data.</text>
</comment>
<evidence type="ECO:0000313" key="3">
    <source>
        <dbReference type="Proteomes" id="UP001596417"/>
    </source>
</evidence>
<accession>A0ABD5YJC5</accession>
<gene>
    <name evidence="2" type="primary">gvpO</name>
    <name evidence="2" type="ORF">ACFQL7_05845</name>
</gene>
<dbReference type="InterPro" id="IPR008634">
    <property type="entry name" value="Gas-vesicle_GvpO"/>
</dbReference>
<organism evidence="2 3">
    <name type="scientific">Halocatena marina</name>
    <dbReference type="NCBI Taxonomy" id="2934937"/>
    <lineage>
        <taxon>Archaea</taxon>
        <taxon>Methanobacteriati</taxon>
        <taxon>Methanobacteriota</taxon>
        <taxon>Stenosarchaea group</taxon>
        <taxon>Halobacteria</taxon>
        <taxon>Halobacteriales</taxon>
        <taxon>Natronomonadaceae</taxon>
        <taxon>Halocatena</taxon>
    </lineage>
</organism>
<evidence type="ECO:0000313" key="2">
    <source>
        <dbReference type="EMBL" id="MFC7189414.1"/>
    </source>
</evidence>
<protein>
    <submittedName>
        <fullName evidence="2">Gas vesicle protein GvpO</fullName>
    </submittedName>
</protein>
<dbReference type="Pfam" id="PF05800">
    <property type="entry name" value="GvpO"/>
    <property type="match status" value="1"/>
</dbReference>
<feature type="region of interest" description="Disordered" evidence="1">
    <location>
        <begin position="1"/>
        <end position="27"/>
    </location>
</feature>
<sequence>MAESDVDPSTRTIDELTDEIESIDDPETLEEIYEAETESQDRKGAKEAIEVRFEELENSTDSDEDDDSLKETREAIERSLEGMEESETNDGSSSIVEIQKQIHEHTPELINRPLDGITEVEQTDDGWKAVGEFVERRAIPDTQDILGRYEILLDTSGQIHGYRCLKRYRRGDTTSME</sequence>
<evidence type="ECO:0000256" key="1">
    <source>
        <dbReference type="SAM" id="MobiDB-lite"/>
    </source>
</evidence>
<dbReference type="AlphaFoldDB" id="A0ABD5YJC5"/>
<reference evidence="2 3" key="1">
    <citation type="journal article" date="2019" name="Int. J. Syst. Evol. Microbiol.">
        <title>The Global Catalogue of Microorganisms (GCM) 10K type strain sequencing project: providing services to taxonomists for standard genome sequencing and annotation.</title>
        <authorList>
            <consortium name="The Broad Institute Genomics Platform"/>
            <consortium name="The Broad Institute Genome Sequencing Center for Infectious Disease"/>
            <person name="Wu L."/>
            <person name="Ma J."/>
        </authorList>
    </citation>
    <scope>NUCLEOTIDE SEQUENCE [LARGE SCALE GENOMIC DNA]</scope>
    <source>
        <strain evidence="2 3">RDMS1</strain>
    </source>
</reference>
<dbReference type="GeneID" id="76198985"/>
<proteinExistence type="predicted"/>
<keyword evidence="3" id="KW-1185">Reference proteome</keyword>
<dbReference type="Proteomes" id="UP001596417">
    <property type="component" value="Unassembled WGS sequence"/>
</dbReference>